<evidence type="ECO:0000313" key="4">
    <source>
        <dbReference type="EMBL" id="MFA1611027.1"/>
    </source>
</evidence>
<dbReference type="Proteomes" id="UP001570511">
    <property type="component" value="Unassembled WGS sequence"/>
</dbReference>
<proteinExistence type="predicted"/>
<feature type="domain" description="DUF8173" evidence="3">
    <location>
        <begin position="211"/>
        <end position="353"/>
    </location>
</feature>
<protein>
    <submittedName>
        <fullName evidence="4">Polymer-forming cytoskeletal protein</fullName>
    </submittedName>
</protein>
<dbReference type="EMBL" id="JBGNYA010000001">
    <property type="protein sequence ID" value="MFA1611027.1"/>
    <property type="molecule type" value="Genomic_DNA"/>
</dbReference>
<evidence type="ECO:0000256" key="1">
    <source>
        <dbReference type="SAM" id="MobiDB-lite"/>
    </source>
</evidence>
<accession>A0ABD5MAT6</accession>
<dbReference type="InterPro" id="IPR007607">
    <property type="entry name" value="BacA/B"/>
</dbReference>
<feature type="transmembrane region" description="Helical" evidence="2">
    <location>
        <begin position="282"/>
        <end position="306"/>
    </location>
</feature>
<dbReference type="Pfam" id="PF04519">
    <property type="entry name" value="Bactofilin"/>
    <property type="match status" value="1"/>
</dbReference>
<keyword evidence="2" id="KW-1133">Transmembrane helix</keyword>
<feature type="transmembrane region" description="Helical" evidence="2">
    <location>
        <begin position="210"/>
        <end position="231"/>
    </location>
</feature>
<comment type="caution">
    <text evidence="4">The sequence shown here is derived from an EMBL/GenBank/DDBJ whole genome shotgun (WGS) entry which is preliminary data.</text>
</comment>
<feature type="region of interest" description="Disordered" evidence="1">
    <location>
        <begin position="357"/>
        <end position="376"/>
    </location>
</feature>
<evidence type="ECO:0000256" key="2">
    <source>
        <dbReference type="SAM" id="Phobius"/>
    </source>
</evidence>
<evidence type="ECO:0000313" key="5">
    <source>
        <dbReference type="Proteomes" id="UP001570511"/>
    </source>
</evidence>
<keyword evidence="5" id="KW-1185">Reference proteome</keyword>
<dbReference type="InterPro" id="IPR058486">
    <property type="entry name" value="DUF8173"/>
</dbReference>
<feature type="transmembrane region" description="Helical" evidence="2">
    <location>
        <begin position="252"/>
        <end position="276"/>
    </location>
</feature>
<reference evidence="4 5" key="1">
    <citation type="submission" date="2024-08" db="EMBL/GenBank/DDBJ databases">
        <title>Halobellus sp. MBLA0158 whole genome sequence.</title>
        <authorList>
            <person name="Hwang C.Y."/>
            <person name="Cho E.-S."/>
            <person name="Seo M.-J."/>
        </authorList>
    </citation>
    <scope>NUCLEOTIDE SEQUENCE [LARGE SCALE GENOMIC DNA]</scope>
    <source>
        <strain evidence="4 5">MBLA0158</strain>
    </source>
</reference>
<feature type="transmembrane region" description="Helical" evidence="2">
    <location>
        <begin position="313"/>
        <end position="332"/>
    </location>
</feature>
<keyword evidence="2" id="KW-0812">Transmembrane</keyword>
<keyword evidence="2" id="KW-0472">Membrane</keyword>
<dbReference type="AlphaFoldDB" id="A0ABD5MAT6"/>
<sequence length="376" mass="36347">MSSLHPRLVVVLAALVVLGGLPAVAVAQQPGSGPGSDGSFGGVVRVDAGETRDGNVEAAAGSVVVAGTVRGDVSAAAGSVLITDTGRVTGDVEAAAGSVVIEGAVEGDVNVGAASLEVREGARIGGALEAGAADVRLLGAVGGDATVGADTLVVGPNASIGGSLTYDAETATIDDGASVAGGVTREDDLSTEDPDVFGGGGASLPTIPGWVGTVYGAVANLLLGAVLLVALPGFGRRVVDEVLDEPLHSGGIGLLSIVAIPIALLILLVTIVGIPLSLAGLVAFAIVLWVASVYGAIAVGTWALSLADYANRWAALLVGVVLVTVLGALPVVGGLVDLVVLLLGLGAFVAAVRGSSLDTEGGSGGDVVTADTAPAE</sequence>
<gene>
    <name evidence="4" type="ORF">OS889_08425</name>
</gene>
<organism evidence="4 5">
    <name type="scientific">Halobellus rubicundus</name>
    <dbReference type="NCBI Taxonomy" id="2996466"/>
    <lineage>
        <taxon>Archaea</taxon>
        <taxon>Methanobacteriati</taxon>
        <taxon>Methanobacteriota</taxon>
        <taxon>Stenosarchaea group</taxon>
        <taxon>Halobacteria</taxon>
        <taxon>Halobacteriales</taxon>
        <taxon>Haloferacaceae</taxon>
        <taxon>Halobellus</taxon>
    </lineage>
</organism>
<evidence type="ECO:0000259" key="3">
    <source>
        <dbReference type="Pfam" id="PF26514"/>
    </source>
</evidence>
<name>A0ABD5MAT6_9EURY</name>
<dbReference type="RefSeq" id="WP_372388994.1">
    <property type="nucleotide sequence ID" value="NZ_JBGNYA010000001.1"/>
</dbReference>
<dbReference type="Pfam" id="PF26514">
    <property type="entry name" value="DUF8173"/>
    <property type="match status" value="1"/>
</dbReference>